<dbReference type="GO" id="GO:0003676">
    <property type="term" value="F:nucleic acid binding"/>
    <property type="evidence" value="ECO:0007669"/>
    <property type="project" value="InterPro"/>
</dbReference>
<accession>A0A067LUJ8</accession>
<dbReference type="InterPro" id="IPR039715">
    <property type="entry name" value="ZCCHC10"/>
</dbReference>
<keyword evidence="3" id="KW-0812">Transmembrane</keyword>
<dbReference type="EMBL" id="KL198123">
    <property type="protein sequence ID" value="KDQ06784.1"/>
    <property type="molecule type" value="Genomic_DNA"/>
</dbReference>
<dbReference type="PANTHER" id="PTHR13491:SF0">
    <property type="entry name" value="ZINC FINGER CCHC DOMAIN-CONTAINING PROTEIN 10"/>
    <property type="match status" value="1"/>
</dbReference>
<feature type="transmembrane region" description="Helical" evidence="3">
    <location>
        <begin position="100"/>
        <end position="117"/>
    </location>
</feature>
<organism evidence="4 5">
    <name type="scientific">Botryobasidium botryosum (strain FD-172 SS1)</name>
    <dbReference type="NCBI Taxonomy" id="930990"/>
    <lineage>
        <taxon>Eukaryota</taxon>
        <taxon>Fungi</taxon>
        <taxon>Dikarya</taxon>
        <taxon>Basidiomycota</taxon>
        <taxon>Agaricomycotina</taxon>
        <taxon>Agaricomycetes</taxon>
        <taxon>Cantharellales</taxon>
        <taxon>Botryobasidiaceae</taxon>
        <taxon>Botryobasidium</taxon>
    </lineage>
</organism>
<keyword evidence="3" id="KW-0472">Membrane</keyword>
<dbReference type="PANTHER" id="PTHR13491">
    <property type="entry name" value="ZCCHC10 PROTEIN"/>
    <property type="match status" value="1"/>
</dbReference>
<feature type="compositionally biased region" description="Basic and acidic residues" evidence="2">
    <location>
        <begin position="51"/>
        <end position="70"/>
    </location>
</feature>
<reference evidence="5" key="1">
    <citation type="journal article" date="2014" name="Proc. Natl. Acad. Sci. U.S.A.">
        <title>Extensive sampling of basidiomycete genomes demonstrates inadequacy of the white-rot/brown-rot paradigm for wood decay fungi.</title>
        <authorList>
            <person name="Riley R."/>
            <person name="Salamov A.A."/>
            <person name="Brown D.W."/>
            <person name="Nagy L.G."/>
            <person name="Floudas D."/>
            <person name="Held B.W."/>
            <person name="Levasseur A."/>
            <person name="Lombard V."/>
            <person name="Morin E."/>
            <person name="Otillar R."/>
            <person name="Lindquist E.A."/>
            <person name="Sun H."/>
            <person name="LaButti K.M."/>
            <person name="Schmutz J."/>
            <person name="Jabbour D."/>
            <person name="Luo H."/>
            <person name="Baker S.E."/>
            <person name="Pisabarro A.G."/>
            <person name="Walton J.D."/>
            <person name="Blanchette R.A."/>
            <person name="Henrissat B."/>
            <person name="Martin F."/>
            <person name="Cullen D."/>
            <person name="Hibbett D.S."/>
            <person name="Grigoriev I.V."/>
        </authorList>
    </citation>
    <scope>NUCLEOTIDE SEQUENCE [LARGE SCALE GENOMIC DNA]</scope>
    <source>
        <strain evidence="5">FD-172 SS1</strain>
    </source>
</reference>
<dbReference type="GO" id="GO:0008270">
    <property type="term" value="F:zinc ion binding"/>
    <property type="evidence" value="ECO:0007669"/>
    <property type="project" value="InterPro"/>
</dbReference>
<gene>
    <name evidence="4" type="ORF">BOTBODRAFT_120988</name>
</gene>
<dbReference type="Proteomes" id="UP000027195">
    <property type="component" value="Unassembled WGS sequence"/>
</dbReference>
<dbReference type="Pfam" id="PF13917">
    <property type="entry name" value="zf-CCHC_3"/>
    <property type="match status" value="1"/>
</dbReference>
<keyword evidence="5" id="KW-1185">Reference proteome</keyword>
<protein>
    <submittedName>
        <fullName evidence="4">Uncharacterized protein</fullName>
    </submittedName>
</protein>
<evidence type="ECO:0000256" key="3">
    <source>
        <dbReference type="SAM" id="Phobius"/>
    </source>
</evidence>
<sequence length="120" mass="13749">MNSRFAASRRGTNSAPRASSSTVCQKCLGTGHFIFECKNPRPYASRPSRTKQLEKPEVYGQKRDQPSVEVPEEFKTKKGVADKILEEKEKERATKRVKRCVFLFSYSTPFLLSFFPPNRV</sequence>
<dbReference type="OrthoDB" id="437973at2759"/>
<evidence type="ECO:0000256" key="2">
    <source>
        <dbReference type="SAM" id="MobiDB-lite"/>
    </source>
</evidence>
<dbReference type="HOGENOM" id="CLU_166261_0_0_1"/>
<keyword evidence="1" id="KW-0507">mRNA processing</keyword>
<feature type="region of interest" description="Disordered" evidence="2">
    <location>
        <begin position="1"/>
        <end position="21"/>
    </location>
</feature>
<dbReference type="AlphaFoldDB" id="A0A067LUJ8"/>
<name>A0A067LUJ8_BOTB1</name>
<dbReference type="InterPro" id="IPR036875">
    <property type="entry name" value="Znf_CCHC_sf"/>
</dbReference>
<evidence type="ECO:0000256" key="1">
    <source>
        <dbReference type="ARBA" id="ARBA00022664"/>
    </source>
</evidence>
<evidence type="ECO:0000313" key="5">
    <source>
        <dbReference type="Proteomes" id="UP000027195"/>
    </source>
</evidence>
<proteinExistence type="predicted"/>
<dbReference type="GO" id="GO:0006397">
    <property type="term" value="P:mRNA processing"/>
    <property type="evidence" value="ECO:0007669"/>
    <property type="project" value="UniProtKB-KW"/>
</dbReference>
<evidence type="ECO:0000313" key="4">
    <source>
        <dbReference type="EMBL" id="KDQ06784.1"/>
    </source>
</evidence>
<dbReference type="SUPFAM" id="SSF57756">
    <property type="entry name" value="Retrovirus zinc finger-like domains"/>
    <property type="match status" value="1"/>
</dbReference>
<dbReference type="InParanoid" id="A0A067LUJ8"/>
<keyword evidence="3" id="KW-1133">Transmembrane helix</keyword>
<feature type="region of interest" description="Disordered" evidence="2">
    <location>
        <begin position="40"/>
        <end position="70"/>
    </location>
</feature>